<evidence type="ECO:0000313" key="2">
    <source>
        <dbReference type="EMBL" id="KAB7495203.1"/>
    </source>
</evidence>
<accession>A0A5N5SME3</accession>
<protein>
    <submittedName>
        <fullName evidence="2">Uncharacterized protein</fullName>
    </submittedName>
</protein>
<dbReference type="AlphaFoldDB" id="A0A5N5SME3"/>
<feature type="transmembrane region" description="Helical" evidence="1">
    <location>
        <begin position="6"/>
        <end position="24"/>
    </location>
</feature>
<keyword evidence="3" id="KW-1185">Reference proteome</keyword>
<dbReference type="EMBL" id="SEYY01022909">
    <property type="protein sequence ID" value="KAB7495203.1"/>
    <property type="molecule type" value="Genomic_DNA"/>
</dbReference>
<dbReference type="Proteomes" id="UP000326759">
    <property type="component" value="Unassembled WGS sequence"/>
</dbReference>
<sequence length="43" mass="5232">MIYVIVLMIFFVFITYIFICYFPFDLIGWRRLLAAAQFVILLH</sequence>
<proteinExistence type="predicted"/>
<keyword evidence="1" id="KW-0472">Membrane</keyword>
<name>A0A5N5SME3_9CRUS</name>
<organism evidence="2 3">
    <name type="scientific">Armadillidium nasatum</name>
    <dbReference type="NCBI Taxonomy" id="96803"/>
    <lineage>
        <taxon>Eukaryota</taxon>
        <taxon>Metazoa</taxon>
        <taxon>Ecdysozoa</taxon>
        <taxon>Arthropoda</taxon>
        <taxon>Crustacea</taxon>
        <taxon>Multicrustacea</taxon>
        <taxon>Malacostraca</taxon>
        <taxon>Eumalacostraca</taxon>
        <taxon>Peracarida</taxon>
        <taxon>Isopoda</taxon>
        <taxon>Oniscidea</taxon>
        <taxon>Crinocheta</taxon>
        <taxon>Armadillidiidae</taxon>
        <taxon>Armadillidium</taxon>
    </lineage>
</organism>
<comment type="caution">
    <text evidence="2">The sequence shown here is derived from an EMBL/GenBank/DDBJ whole genome shotgun (WGS) entry which is preliminary data.</text>
</comment>
<reference evidence="2 3" key="1">
    <citation type="journal article" date="2019" name="PLoS Biol.">
        <title>Sex chromosomes control vertical transmission of feminizing Wolbachia symbionts in an isopod.</title>
        <authorList>
            <person name="Becking T."/>
            <person name="Chebbi M.A."/>
            <person name="Giraud I."/>
            <person name="Moumen B."/>
            <person name="Laverre T."/>
            <person name="Caubet Y."/>
            <person name="Peccoud J."/>
            <person name="Gilbert C."/>
            <person name="Cordaux R."/>
        </authorList>
    </citation>
    <scope>NUCLEOTIDE SEQUENCE [LARGE SCALE GENOMIC DNA]</scope>
    <source>
        <strain evidence="2">ANa2</strain>
        <tissue evidence="2">Whole body excluding digestive tract and cuticle</tissue>
    </source>
</reference>
<gene>
    <name evidence="2" type="ORF">Anas_07562</name>
</gene>
<keyword evidence="1" id="KW-0812">Transmembrane</keyword>
<evidence type="ECO:0000313" key="3">
    <source>
        <dbReference type="Proteomes" id="UP000326759"/>
    </source>
</evidence>
<keyword evidence="1" id="KW-1133">Transmembrane helix</keyword>
<evidence type="ECO:0000256" key="1">
    <source>
        <dbReference type="SAM" id="Phobius"/>
    </source>
</evidence>